<accession>A0A438EJK7</accession>
<dbReference type="EMBL" id="QGNW01001264">
    <property type="protein sequence ID" value="RVW47913.1"/>
    <property type="molecule type" value="Genomic_DNA"/>
</dbReference>
<organism evidence="1 2">
    <name type="scientific">Vitis vinifera</name>
    <name type="common">Grape</name>
    <dbReference type="NCBI Taxonomy" id="29760"/>
    <lineage>
        <taxon>Eukaryota</taxon>
        <taxon>Viridiplantae</taxon>
        <taxon>Streptophyta</taxon>
        <taxon>Embryophyta</taxon>
        <taxon>Tracheophyta</taxon>
        <taxon>Spermatophyta</taxon>
        <taxon>Magnoliopsida</taxon>
        <taxon>eudicotyledons</taxon>
        <taxon>Gunneridae</taxon>
        <taxon>Pentapetalae</taxon>
        <taxon>rosids</taxon>
        <taxon>Vitales</taxon>
        <taxon>Vitaceae</taxon>
        <taxon>Viteae</taxon>
        <taxon>Vitis</taxon>
    </lineage>
</organism>
<proteinExistence type="predicted"/>
<dbReference type="Proteomes" id="UP000288805">
    <property type="component" value="Unassembled WGS sequence"/>
</dbReference>
<name>A0A438EJK7_VITVI</name>
<gene>
    <name evidence="1" type="ORF">CK203_102071</name>
</gene>
<evidence type="ECO:0000313" key="2">
    <source>
        <dbReference type="Proteomes" id="UP000288805"/>
    </source>
</evidence>
<dbReference type="PANTHER" id="PTHR33710:SF71">
    <property type="entry name" value="ENDONUCLEASE_EXONUCLEASE_PHOSPHATASE DOMAIN-CONTAINING PROTEIN"/>
    <property type="match status" value="1"/>
</dbReference>
<sequence>MESEIRPVEAQSDIWLSIGRGRVKRWWLKARFYKKSSLVGERRAWPSKSGLGIDGPFKALGHPLLTLKPGLKRSPKEKSMVIEGLGGEGVLWPKWVVVTEEESSLNPLSIALADISEREMAEGGDKAMDGGGRDVAKSLGVGRFLEWGAVNARGTAEGVVVFWDNKVLRVTGMEEELGVICGLWDDPWCIGGDFNVTRLPSEHSRGGRLVAAMRRFSKVIDDLGLRDLHCREFSGVVQSTLSKPMSDHCPILLDVGGMRRVPMPFCFENMWLKEEGFKDLLKVWWQGLNFKGSSSFILAAIEEREIQGGVVSAFQHLLSDPGVWSPSLDGLVFDRLAGEEVARLEEAFSIKEVVFALFDLSGDKAPGPDGYSLAFWQSSWNLVKK</sequence>
<dbReference type="SUPFAM" id="SSF56219">
    <property type="entry name" value="DNase I-like"/>
    <property type="match status" value="1"/>
</dbReference>
<reference evidence="1 2" key="1">
    <citation type="journal article" date="2018" name="PLoS Genet.">
        <title>Population sequencing reveals clonal diversity and ancestral inbreeding in the grapevine cultivar Chardonnay.</title>
        <authorList>
            <person name="Roach M.J."/>
            <person name="Johnson D.L."/>
            <person name="Bohlmann J."/>
            <person name="van Vuuren H.J."/>
            <person name="Jones S.J."/>
            <person name="Pretorius I.S."/>
            <person name="Schmidt S.A."/>
            <person name="Borneman A.R."/>
        </authorList>
    </citation>
    <scope>NUCLEOTIDE SEQUENCE [LARGE SCALE GENOMIC DNA]</scope>
    <source>
        <strain evidence="2">cv. Chardonnay</strain>
        <tissue evidence="1">Leaf</tissue>
    </source>
</reference>
<dbReference type="Gene3D" id="3.60.10.10">
    <property type="entry name" value="Endonuclease/exonuclease/phosphatase"/>
    <property type="match status" value="1"/>
</dbReference>
<protein>
    <recommendedName>
        <fullName evidence="3">Endonuclease/exonuclease/phosphatase domain-containing protein</fullName>
    </recommendedName>
</protein>
<evidence type="ECO:0008006" key="3">
    <source>
        <dbReference type="Google" id="ProtNLM"/>
    </source>
</evidence>
<comment type="caution">
    <text evidence="1">The sequence shown here is derived from an EMBL/GenBank/DDBJ whole genome shotgun (WGS) entry which is preliminary data.</text>
</comment>
<dbReference type="AlphaFoldDB" id="A0A438EJK7"/>
<evidence type="ECO:0000313" key="1">
    <source>
        <dbReference type="EMBL" id="RVW47913.1"/>
    </source>
</evidence>
<dbReference type="PANTHER" id="PTHR33710">
    <property type="entry name" value="BNAC02G09200D PROTEIN"/>
    <property type="match status" value="1"/>
</dbReference>
<dbReference type="InterPro" id="IPR036691">
    <property type="entry name" value="Endo/exonu/phosph_ase_sf"/>
</dbReference>